<comment type="catalytic activity">
    <reaction evidence="8">
        <text>tRNA(Val) + L-valine + ATP = L-valyl-tRNA(Val) + AMP + diphosphate</text>
        <dbReference type="Rhea" id="RHEA:10704"/>
        <dbReference type="Rhea" id="RHEA-COMP:9672"/>
        <dbReference type="Rhea" id="RHEA-COMP:9708"/>
        <dbReference type="ChEBI" id="CHEBI:30616"/>
        <dbReference type="ChEBI" id="CHEBI:33019"/>
        <dbReference type="ChEBI" id="CHEBI:57762"/>
        <dbReference type="ChEBI" id="CHEBI:78442"/>
        <dbReference type="ChEBI" id="CHEBI:78537"/>
        <dbReference type="ChEBI" id="CHEBI:456215"/>
        <dbReference type="EC" id="6.1.1.9"/>
    </reaction>
</comment>
<feature type="domain" description="Methionyl/Valyl/Leucyl/Isoleucyl-tRNA synthetase anticodon-binding" evidence="13">
    <location>
        <begin position="660"/>
        <end position="798"/>
    </location>
</feature>
<evidence type="ECO:0000259" key="12">
    <source>
        <dbReference type="Pfam" id="PF00133"/>
    </source>
</evidence>
<dbReference type="Pfam" id="PF00133">
    <property type="entry name" value="tRNA-synt_1"/>
    <property type="match status" value="1"/>
</dbReference>
<dbReference type="SUPFAM" id="SSF88697">
    <property type="entry name" value="PUA domain-like"/>
    <property type="match status" value="1"/>
</dbReference>
<dbReference type="InterPro" id="IPR013078">
    <property type="entry name" value="His_Pase_superF_clade-1"/>
</dbReference>
<dbReference type="Pfam" id="PF00300">
    <property type="entry name" value="His_Phos_1"/>
    <property type="match status" value="2"/>
</dbReference>
<keyword evidence="6" id="KW-0030">Aminoacyl-tRNA synthetase</keyword>
<dbReference type="InterPro" id="IPR013155">
    <property type="entry name" value="M/V/L/I-tRNA-synth_anticd-bd"/>
</dbReference>
<evidence type="ECO:0000256" key="7">
    <source>
        <dbReference type="ARBA" id="ARBA00029936"/>
    </source>
</evidence>
<dbReference type="Gene3D" id="1.10.730.10">
    <property type="entry name" value="Isoleucyl-tRNA Synthetase, Domain 1"/>
    <property type="match status" value="1"/>
</dbReference>
<protein>
    <recommendedName>
        <fullName evidence="1">valine--tRNA ligase</fullName>
        <ecNumber evidence="1">6.1.1.9</ecNumber>
    </recommendedName>
    <alternativeName>
        <fullName evidence="7">Valyl-tRNA synthetase</fullName>
    </alternativeName>
</protein>
<feature type="compositionally biased region" description="Polar residues" evidence="11">
    <location>
        <begin position="1"/>
        <end position="12"/>
    </location>
</feature>
<dbReference type="InterPro" id="IPR009080">
    <property type="entry name" value="tRNAsynth_Ia_anticodon-bd"/>
</dbReference>
<dbReference type="Gene3D" id="3.40.50.1240">
    <property type="entry name" value="Phosphoglycerate mutase-like"/>
    <property type="match status" value="2"/>
</dbReference>
<keyword evidence="4" id="KW-0067">ATP-binding</keyword>
<feature type="binding site" evidence="10">
    <location>
        <begin position="77"/>
        <end position="80"/>
    </location>
    <ligand>
        <name>substrate</name>
    </ligand>
</feature>
<dbReference type="InterPro" id="IPR014729">
    <property type="entry name" value="Rossmann-like_a/b/a_fold"/>
</dbReference>
<feature type="active site" description="Proton donor/acceptor" evidence="9">
    <location>
        <position position="77"/>
    </location>
</feature>
<dbReference type="STRING" id="1798564.A3H55_02445"/>
<feature type="domain" description="Aminoacyl-tRNA synthetase class Ia" evidence="12">
    <location>
        <begin position="488"/>
        <end position="610"/>
    </location>
</feature>
<evidence type="ECO:0000256" key="3">
    <source>
        <dbReference type="ARBA" id="ARBA00022741"/>
    </source>
</evidence>
<dbReference type="AlphaFoldDB" id="A0A1F6FV47"/>
<evidence type="ECO:0000259" key="13">
    <source>
        <dbReference type="Pfam" id="PF08264"/>
    </source>
</evidence>
<feature type="binding site" evidence="10">
    <location>
        <position position="53"/>
    </location>
    <ligand>
        <name>substrate</name>
    </ligand>
</feature>
<dbReference type="Gene3D" id="2.30.130.30">
    <property type="entry name" value="Hypothetical protein"/>
    <property type="match status" value="1"/>
</dbReference>
<evidence type="ECO:0000256" key="6">
    <source>
        <dbReference type="ARBA" id="ARBA00023146"/>
    </source>
</evidence>
<dbReference type="SUPFAM" id="SSF53254">
    <property type="entry name" value="Phosphoglycerate mutase-like"/>
    <property type="match status" value="2"/>
</dbReference>
<dbReference type="SMART" id="SM00855">
    <property type="entry name" value="PGAM"/>
    <property type="match status" value="2"/>
</dbReference>
<evidence type="ECO:0000256" key="8">
    <source>
        <dbReference type="ARBA" id="ARBA00047552"/>
    </source>
</evidence>
<name>A0A1F6FV47_9BACT</name>
<dbReference type="GO" id="GO:0004832">
    <property type="term" value="F:valine-tRNA ligase activity"/>
    <property type="evidence" value="ECO:0007669"/>
    <property type="project" value="UniProtKB-EC"/>
</dbReference>
<keyword evidence="3" id="KW-0547">Nucleotide-binding</keyword>
<dbReference type="GO" id="GO:0005524">
    <property type="term" value="F:ATP binding"/>
    <property type="evidence" value="ECO:0007669"/>
    <property type="project" value="UniProtKB-KW"/>
</dbReference>
<dbReference type="InterPro" id="IPR029033">
    <property type="entry name" value="His_PPase_superfam"/>
</dbReference>
<dbReference type="EMBL" id="MFMZ01000060">
    <property type="protein sequence ID" value="OGG89746.1"/>
    <property type="molecule type" value="Genomic_DNA"/>
</dbReference>
<dbReference type="SUPFAM" id="SSF47323">
    <property type="entry name" value="Anticodon-binding domain of a subclass of class I aminoacyl-tRNA synthetases"/>
    <property type="match status" value="1"/>
</dbReference>
<dbReference type="GO" id="GO:0006438">
    <property type="term" value="P:valyl-tRNA aminoacylation"/>
    <property type="evidence" value="ECO:0007669"/>
    <property type="project" value="InterPro"/>
</dbReference>
<dbReference type="EC" id="6.1.1.9" evidence="1"/>
<evidence type="ECO:0000256" key="11">
    <source>
        <dbReference type="SAM" id="MobiDB-lite"/>
    </source>
</evidence>
<feature type="binding site" evidence="10">
    <location>
        <begin position="14"/>
        <end position="15"/>
    </location>
    <ligand>
        <name>substrate</name>
    </ligand>
</feature>
<sequence length="845" mass="97979">MHSTTTDNQQDLRTGWNGGEYGEFGRKQNQELKNIIKERGDKYDVVFCSDLSRARQTAEIVFGENNTQIIMDARLRECNYGDLNGKPEDKFKEEKYYIDNPHPNGESYNDVKNRIQNFLKEVAEKFNGKKVAIVAHKAPQLAIESIINNVSLEKALDNDWRKRKAWQAGWNYIYGGNKTWDLKIYGKDMFQGLVNGKKTIEIRAGKPESAEKYWGDFKTGDMIEFHLADEKMDKFIDGVKSERRTIEKVKCFDNFEGLFKEYPAGQDYPGKNAEELKAWYEARPVLNERIKKYGLWVFELKQIKDTGIALTFFRHAQTESNKKGVTMGRTDMSLNNEGIKQAGEIAEKIKERHYDLIFCSPLKRARETAEILFGKNNLRIDKRLIEIDFGQLTGKSSLEADDYREAGFPGGESYYDVSRRVNNFLEEIFIKYPGKKIAIVAHSNIWKVLENIINDQPLNINFLKQHTPLGPVEFNFSEIKYVQSEAPKGENWEQDPDTLDTWFSSGLWTFSTLGWPDKTDDLKKFHPTTWMQMGYEILFFWMARMILMSSYALNEIPFKEVYIHGMLRDKQGKKFSKSLGNGIDPRDICDKYGTDALRLSLISGVTPGNDARFYEDKVVGFRNFANKLWNIGRFIQMSPYGRSLEGGQINKTIKPTTLADQWIISRLNNIIKEATEDFDHYRFSLASEKLYEFAWHELADWYVEIAKKQGDENTYQLLTEVYLKTLTLLHPFMPFITEVVFESFRPEKMLMIEKWPAADEDKINAQTEQNFKALQDLITAIRSWRKEKNIEPKEILKIKVASDDDLIKKEKNIIDYLAKVEVESVDKLAECDLEVAGMKVKIGVI</sequence>
<evidence type="ECO:0000256" key="2">
    <source>
        <dbReference type="ARBA" id="ARBA00022598"/>
    </source>
</evidence>
<evidence type="ECO:0000256" key="1">
    <source>
        <dbReference type="ARBA" id="ARBA00013169"/>
    </source>
</evidence>
<reference evidence="14 15" key="1">
    <citation type="journal article" date="2016" name="Nat. Commun.">
        <title>Thousands of microbial genomes shed light on interconnected biogeochemical processes in an aquifer system.</title>
        <authorList>
            <person name="Anantharaman K."/>
            <person name="Brown C.T."/>
            <person name="Hug L.A."/>
            <person name="Sharon I."/>
            <person name="Castelle C.J."/>
            <person name="Probst A.J."/>
            <person name="Thomas B.C."/>
            <person name="Singh A."/>
            <person name="Wilkins M.J."/>
            <person name="Karaoz U."/>
            <person name="Brodie E.L."/>
            <person name="Williams K.H."/>
            <person name="Hubbard S.S."/>
            <person name="Banfield J.F."/>
        </authorList>
    </citation>
    <scope>NUCLEOTIDE SEQUENCE [LARGE SCALE GENOMIC DNA]</scope>
</reference>
<dbReference type="InterPro" id="IPR015947">
    <property type="entry name" value="PUA-like_sf"/>
</dbReference>
<evidence type="ECO:0000313" key="15">
    <source>
        <dbReference type="Proteomes" id="UP000177998"/>
    </source>
</evidence>
<evidence type="ECO:0000313" key="14">
    <source>
        <dbReference type="EMBL" id="OGG89746.1"/>
    </source>
</evidence>
<dbReference type="InterPro" id="IPR002300">
    <property type="entry name" value="aa-tRNA-synth_Ia"/>
</dbReference>
<accession>A0A1F6FV47</accession>
<dbReference type="PANTHER" id="PTHR11946:SF93">
    <property type="entry name" value="VALINE--TRNA LIGASE, CHLOROPLASTIC_MITOCHONDRIAL 2"/>
    <property type="match status" value="1"/>
</dbReference>
<dbReference type="PANTHER" id="PTHR11946">
    <property type="entry name" value="VALYL-TRNA SYNTHETASES"/>
    <property type="match status" value="1"/>
</dbReference>
<dbReference type="Proteomes" id="UP000177998">
    <property type="component" value="Unassembled WGS sequence"/>
</dbReference>
<dbReference type="InterPro" id="IPR002303">
    <property type="entry name" value="Valyl-tRNA_ligase"/>
</dbReference>
<dbReference type="GO" id="GO:0005829">
    <property type="term" value="C:cytosol"/>
    <property type="evidence" value="ECO:0007669"/>
    <property type="project" value="TreeGrafter"/>
</dbReference>
<feature type="region of interest" description="Disordered" evidence="11">
    <location>
        <begin position="1"/>
        <end position="20"/>
    </location>
</feature>
<feature type="active site" description="Tele-phosphohistidine intermediate" evidence="9">
    <location>
        <position position="2"/>
    </location>
</feature>
<keyword evidence="5" id="KW-0648">Protein biosynthesis</keyword>
<gene>
    <name evidence="14" type="ORF">A3H55_02445</name>
</gene>
<evidence type="ECO:0000256" key="4">
    <source>
        <dbReference type="ARBA" id="ARBA00022840"/>
    </source>
</evidence>
<comment type="caution">
    <text evidence="14">The sequence shown here is derived from an EMBL/GenBank/DDBJ whole genome shotgun (WGS) entry which is preliminary data.</text>
</comment>
<proteinExistence type="predicted"/>
<dbReference type="CDD" id="cd07962">
    <property type="entry name" value="Anticodon_Ia_Val"/>
    <property type="match status" value="1"/>
</dbReference>
<dbReference type="PRINTS" id="PR00986">
    <property type="entry name" value="TRNASYNTHVAL"/>
</dbReference>
<dbReference type="CDD" id="cd07067">
    <property type="entry name" value="HP_PGM_like"/>
    <property type="match status" value="2"/>
</dbReference>
<dbReference type="Pfam" id="PF08264">
    <property type="entry name" value="Anticodon_1"/>
    <property type="match status" value="1"/>
</dbReference>
<evidence type="ECO:0000256" key="10">
    <source>
        <dbReference type="PIRSR" id="PIRSR613078-2"/>
    </source>
</evidence>
<evidence type="ECO:0000256" key="9">
    <source>
        <dbReference type="PIRSR" id="PIRSR613078-1"/>
    </source>
</evidence>
<dbReference type="SUPFAM" id="SSF52374">
    <property type="entry name" value="Nucleotidylyl transferase"/>
    <property type="match status" value="1"/>
</dbReference>
<dbReference type="Gene3D" id="3.40.50.620">
    <property type="entry name" value="HUPs"/>
    <property type="match status" value="1"/>
</dbReference>
<keyword evidence="2" id="KW-0436">Ligase</keyword>
<organism evidence="14 15">
    <name type="scientific">Candidatus Kuenenbacteria bacterium RIFCSPLOWO2_02_FULL_42_16</name>
    <dbReference type="NCBI Taxonomy" id="1798564"/>
    <lineage>
        <taxon>Bacteria</taxon>
        <taxon>Candidatus Kueneniibacteriota</taxon>
    </lineage>
</organism>
<dbReference type="InterPro" id="IPR033705">
    <property type="entry name" value="Anticodon_Ia_Val"/>
</dbReference>
<evidence type="ECO:0000256" key="5">
    <source>
        <dbReference type="ARBA" id="ARBA00022917"/>
    </source>
</evidence>